<dbReference type="Proteomes" id="UP000664844">
    <property type="component" value="Unassembled WGS sequence"/>
</dbReference>
<gene>
    <name evidence="2" type="ORF">J0895_25500</name>
</gene>
<proteinExistence type="predicted"/>
<organism evidence="2 3">
    <name type="scientific">Phormidium pseudopriestleyi FRX01</name>
    <dbReference type="NCBI Taxonomy" id="1759528"/>
    <lineage>
        <taxon>Bacteria</taxon>
        <taxon>Bacillati</taxon>
        <taxon>Cyanobacteriota</taxon>
        <taxon>Cyanophyceae</taxon>
        <taxon>Oscillatoriophycideae</taxon>
        <taxon>Oscillatoriales</taxon>
        <taxon>Oscillatoriaceae</taxon>
        <taxon>Phormidium</taxon>
    </lineage>
</organism>
<sequence>MFLDELSPIFQEMTQHPVAFLGGFFSGVFQLNLSDDPVKSWLEQQGASPSGSSTGNNNGSGGDNNRPQSISID</sequence>
<dbReference type="PANTHER" id="PTHR35996:SF1">
    <property type="entry name" value="OS04G0528100 PROTEIN"/>
    <property type="match status" value="1"/>
</dbReference>
<name>A0ABS3FZY8_9CYAN</name>
<dbReference type="Pfam" id="PF26369">
    <property type="entry name" value="UPF0426"/>
    <property type="match status" value="1"/>
</dbReference>
<keyword evidence="3" id="KW-1185">Reference proteome</keyword>
<evidence type="ECO:0000313" key="3">
    <source>
        <dbReference type="Proteomes" id="UP000664844"/>
    </source>
</evidence>
<reference evidence="2 3" key="1">
    <citation type="submission" date="2021-03" db="EMBL/GenBank/DDBJ databases">
        <title>Metabolic Capacity of the Antarctic Cyanobacterium Phormidium pseudopriestleyi that Sustains Oxygenic Photosynthesis in the Presence of Hydrogen Sulfide.</title>
        <authorList>
            <person name="Lumian J.E."/>
            <person name="Jungblut A.D."/>
            <person name="Dillon M.L."/>
            <person name="Hawes I."/>
            <person name="Doran P.T."/>
            <person name="Mackey T.J."/>
            <person name="Dick G.J."/>
            <person name="Grettenberger C.L."/>
            <person name="Sumner D.Y."/>
        </authorList>
    </citation>
    <scope>NUCLEOTIDE SEQUENCE [LARGE SCALE GENOMIC DNA]</scope>
    <source>
        <strain evidence="2 3">FRX01</strain>
    </source>
</reference>
<accession>A0ABS3FZY8</accession>
<dbReference type="EMBL" id="JAFLQW010000678">
    <property type="protein sequence ID" value="MBO0352374.1"/>
    <property type="molecule type" value="Genomic_DNA"/>
</dbReference>
<feature type="region of interest" description="Disordered" evidence="1">
    <location>
        <begin position="40"/>
        <end position="73"/>
    </location>
</feature>
<dbReference type="InterPro" id="IPR040278">
    <property type="entry name" value="UPF0426"/>
</dbReference>
<evidence type="ECO:0000256" key="1">
    <source>
        <dbReference type="SAM" id="MobiDB-lite"/>
    </source>
</evidence>
<feature type="compositionally biased region" description="Low complexity" evidence="1">
    <location>
        <begin position="48"/>
        <end position="57"/>
    </location>
</feature>
<comment type="caution">
    <text evidence="2">The sequence shown here is derived from an EMBL/GenBank/DDBJ whole genome shotgun (WGS) entry which is preliminary data.</text>
</comment>
<dbReference type="PANTHER" id="PTHR35996">
    <property type="entry name" value="OSJNBA0038O10.25 PROTEIN"/>
    <property type="match status" value="1"/>
</dbReference>
<evidence type="ECO:0000313" key="2">
    <source>
        <dbReference type="EMBL" id="MBO0352374.1"/>
    </source>
</evidence>
<protein>
    <submittedName>
        <fullName evidence="2">Uncharacterized protein</fullName>
    </submittedName>
</protein>
<dbReference type="RefSeq" id="WP_207090779.1">
    <property type="nucleotide sequence ID" value="NZ_JAFLQW010000678.1"/>
</dbReference>